<dbReference type="GO" id="GO:0006696">
    <property type="term" value="P:ergosterol biosynthetic process"/>
    <property type="evidence" value="ECO:0007669"/>
    <property type="project" value="TreeGrafter"/>
</dbReference>
<keyword evidence="9" id="KW-0756">Sterol biosynthesis</keyword>
<reference evidence="15 16" key="1">
    <citation type="journal article" date="2009" name="Science">
        <title>Green evolution and dynamic adaptations revealed by genomes of the marine picoeukaryotes Micromonas.</title>
        <authorList>
            <person name="Worden A.Z."/>
            <person name="Lee J.H."/>
            <person name="Mock T."/>
            <person name="Rouze P."/>
            <person name="Simmons M.P."/>
            <person name="Aerts A.L."/>
            <person name="Allen A.E."/>
            <person name="Cuvelier M.L."/>
            <person name="Derelle E."/>
            <person name="Everett M.V."/>
            <person name="Foulon E."/>
            <person name="Grimwood J."/>
            <person name="Gundlach H."/>
            <person name="Henrissat B."/>
            <person name="Napoli C."/>
            <person name="McDonald S.M."/>
            <person name="Parker M.S."/>
            <person name="Rombauts S."/>
            <person name="Salamov A."/>
            <person name="Von Dassow P."/>
            <person name="Badger J.H."/>
            <person name="Coutinho P.M."/>
            <person name="Demir E."/>
            <person name="Dubchak I."/>
            <person name="Gentemann C."/>
            <person name="Eikrem W."/>
            <person name="Gready J.E."/>
            <person name="John U."/>
            <person name="Lanier W."/>
            <person name="Lindquist E.A."/>
            <person name="Lucas S."/>
            <person name="Mayer K.F."/>
            <person name="Moreau H."/>
            <person name="Not F."/>
            <person name="Otillar R."/>
            <person name="Panaud O."/>
            <person name="Pangilinan J."/>
            <person name="Paulsen I."/>
            <person name="Piegu B."/>
            <person name="Poliakov A."/>
            <person name="Robbens S."/>
            <person name="Schmutz J."/>
            <person name="Toulza E."/>
            <person name="Wyss T."/>
            <person name="Zelensky A."/>
            <person name="Zhou K."/>
            <person name="Armbrust E.V."/>
            <person name="Bhattacharya D."/>
            <person name="Goodenough U.W."/>
            <person name="Van de Peer Y."/>
            <person name="Grigoriev I.V."/>
        </authorList>
    </citation>
    <scope>NUCLEOTIDE SEQUENCE [LARGE SCALE GENOMIC DNA]</scope>
    <source>
        <strain evidence="16">RCC299 / NOUM17</strain>
    </source>
</reference>
<evidence type="ECO:0000256" key="13">
    <source>
        <dbReference type="ARBA" id="ARBA00023221"/>
    </source>
</evidence>
<dbReference type="GO" id="GO:0000246">
    <property type="term" value="F:Delta24(24-1) sterol reductase activity"/>
    <property type="evidence" value="ECO:0007669"/>
    <property type="project" value="TreeGrafter"/>
</dbReference>
<keyword evidence="4 14" id="KW-0812">Transmembrane</keyword>
<dbReference type="Pfam" id="PF01222">
    <property type="entry name" value="ERG4_ERG24"/>
    <property type="match status" value="2"/>
</dbReference>
<dbReference type="InParanoid" id="C1DY17"/>
<protein>
    <submittedName>
        <fullName evidence="15">Uncharacterized protein</fullName>
    </submittedName>
</protein>
<comment type="subcellular location">
    <subcellularLocation>
        <location evidence="1">Membrane</location>
        <topology evidence="1">Multi-pass membrane protein</topology>
    </subcellularLocation>
</comment>
<evidence type="ECO:0000313" key="15">
    <source>
        <dbReference type="EMBL" id="ACO61348.1"/>
    </source>
</evidence>
<dbReference type="EMBL" id="CP001323">
    <property type="protein sequence ID" value="ACO61348.1"/>
    <property type="molecule type" value="Genomic_DNA"/>
</dbReference>
<feature type="transmembrane region" description="Helical" evidence="14">
    <location>
        <begin position="213"/>
        <end position="231"/>
    </location>
</feature>
<dbReference type="STRING" id="296587.C1DY17"/>
<evidence type="ECO:0000256" key="10">
    <source>
        <dbReference type="ARBA" id="ARBA00023098"/>
    </source>
</evidence>
<evidence type="ECO:0000313" key="16">
    <source>
        <dbReference type="Proteomes" id="UP000002009"/>
    </source>
</evidence>
<proteinExistence type="inferred from homology"/>
<keyword evidence="7 14" id="KW-1133">Transmembrane helix</keyword>
<dbReference type="GO" id="GO:0005789">
    <property type="term" value="C:endoplasmic reticulum membrane"/>
    <property type="evidence" value="ECO:0007669"/>
    <property type="project" value="TreeGrafter"/>
</dbReference>
<dbReference type="eggNOG" id="KOG1435">
    <property type="taxonomic scope" value="Eukaryota"/>
</dbReference>
<keyword evidence="13" id="KW-0753">Steroid metabolism</keyword>
<keyword evidence="16" id="KW-1185">Reference proteome</keyword>
<feature type="transmembrane region" description="Helical" evidence="14">
    <location>
        <begin position="7"/>
        <end position="26"/>
    </location>
</feature>
<evidence type="ECO:0000256" key="5">
    <source>
        <dbReference type="ARBA" id="ARBA00022857"/>
    </source>
</evidence>
<keyword evidence="5" id="KW-0521">NADP</keyword>
<feature type="transmembrane region" description="Helical" evidence="14">
    <location>
        <begin position="182"/>
        <end position="206"/>
    </location>
</feature>
<evidence type="ECO:0000256" key="8">
    <source>
        <dbReference type="ARBA" id="ARBA00023002"/>
    </source>
</evidence>
<evidence type="ECO:0000256" key="2">
    <source>
        <dbReference type="ARBA" id="ARBA00005402"/>
    </source>
</evidence>
<dbReference type="RefSeq" id="XP_002500090.1">
    <property type="nucleotide sequence ID" value="XM_002500044.1"/>
</dbReference>
<dbReference type="OrthoDB" id="5326588at2759"/>
<comment type="similarity">
    <text evidence="2">Belongs to the ERG4/ERG24 family.</text>
</comment>
<keyword evidence="8" id="KW-0560">Oxidoreductase</keyword>
<evidence type="ECO:0000256" key="11">
    <source>
        <dbReference type="ARBA" id="ARBA00023136"/>
    </source>
</evidence>
<keyword evidence="3" id="KW-0444">Lipid biosynthesis</keyword>
<accession>C1DY17</accession>
<evidence type="ECO:0000256" key="12">
    <source>
        <dbReference type="ARBA" id="ARBA00023166"/>
    </source>
</evidence>
<keyword evidence="10" id="KW-0443">Lipid metabolism</keyword>
<evidence type="ECO:0000256" key="1">
    <source>
        <dbReference type="ARBA" id="ARBA00004141"/>
    </source>
</evidence>
<evidence type="ECO:0000256" key="6">
    <source>
        <dbReference type="ARBA" id="ARBA00022955"/>
    </source>
</evidence>
<evidence type="ECO:0000256" key="9">
    <source>
        <dbReference type="ARBA" id="ARBA00023011"/>
    </source>
</evidence>
<dbReference type="PANTHER" id="PTHR21257">
    <property type="entry name" value="DELTA(14)-STEROL REDUCTASE"/>
    <property type="match status" value="1"/>
</dbReference>
<dbReference type="InterPro" id="IPR001171">
    <property type="entry name" value="ERG24_DHCR-like"/>
</dbReference>
<feature type="transmembrane region" description="Helical" evidence="14">
    <location>
        <begin position="101"/>
        <end position="119"/>
    </location>
</feature>
<dbReference type="PANTHER" id="PTHR21257:SF31">
    <property type="entry name" value="DELTA(24(24(1)))-STEROL REDUCTASE ERG4"/>
    <property type="match status" value="1"/>
</dbReference>
<sequence length="363" mass="41189">RLRYKCNALAAWWVTQACLIATLLLFGDAPFRWIASRWGELATCAVVVADVASVGLYLHHRNADVEDELTNPVYDVFMGVVANPRSFGGRLDWKLFTELRASWATLFILTLAASLAGAGDHNLEHAMDDDGTGTIGLFFFCPRRRISNASFLLLFAHWLYANACHKGEACVPFTFDVMREKFGWMLCFWNLAGVPFVYSANAFFVAKNDVRLTTPRFAFVLALLLSAYYVWDTSQAQRVRFRAKHLGVGLGKRPYAFPELPWSELRSPVAISTARGFPLLASGWVGMARKIHYTADLAMACAWALACDRWPWQSAVVWFYPAFFLAMITHRAGRDERRCSEKYGDDWRRLKERVPNVWVPGVF</sequence>
<evidence type="ECO:0000256" key="4">
    <source>
        <dbReference type="ARBA" id="ARBA00022692"/>
    </source>
</evidence>
<evidence type="ECO:0000256" key="14">
    <source>
        <dbReference type="SAM" id="Phobius"/>
    </source>
</evidence>
<organism evidence="15 16">
    <name type="scientific">Micromonas commoda (strain RCC299 / NOUM17 / CCMP2709)</name>
    <name type="common">Picoplanktonic green alga</name>
    <dbReference type="NCBI Taxonomy" id="296587"/>
    <lineage>
        <taxon>Eukaryota</taxon>
        <taxon>Viridiplantae</taxon>
        <taxon>Chlorophyta</taxon>
        <taxon>Mamiellophyceae</taxon>
        <taxon>Mamiellales</taxon>
        <taxon>Mamiellaceae</taxon>
        <taxon>Micromonas</taxon>
    </lineage>
</organism>
<evidence type="ECO:0000256" key="7">
    <source>
        <dbReference type="ARBA" id="ARBA00022989"/>
    </source>
</evidence>
<dbReference type="Gene3D" id="1.20.120.1630">
    <property type="match status" value="1"/>
</dbReference>
<keyword evidence="11 14" id="KW-0472">Membrane</keyword>
<dbReference type="Proteomes" id="UP000002009">
    <property type="component" value="Chromosome 2"/>
</dbReference>
<dbReference type="GeneID" id="8240805"/>
<keyword evidence="6" id="KW-0752">Steroid biosynthesis</keyword>
<evidence type="ECO:0000256" key="3">
    <source>
        <dbReference type="ARBA" id="ARBA00022516"/>
    </source>
</evidence>
<dbReference type="AlphaFoldDB" id="C1DY17"/>
<keyword evidence="12" id="KW-1207">Sterol metabolism</keyword>
<dbReference type="KEGG" id="mis:MICPUN_75586"/>
<name>C1DY17_MICCC</name>
<feature type="non-terminal residue" evidence="15">
    <location>
        <position position="1"/>
    </location>
</feature>
<dbReference type="OMA" id="HYSCDMF"/>
<gene>
    <name evidence="15" type="ORF">MICPUN_75586</name>
</gene>